<dbReference type="InterPro" id="IPR002577">
    <property type="entry name" value="HTH_HxlR"/>
</dbReference>
<gene>
    <name evidence="5" type="ORF">AVT10_14905</name>
</gene>
<evidence type="ECO:0000256" key="1">
    <source>
        <dbReference type="ARBA" id="ARBA00023015"/>
    </source>
</evidence>
<dbReference type="RefSeq" id="WP_066690228.1">
    <property type="nucleotide sequence ID" value="NZ_CP117025.1"/>
</dbReference>
<dbReference type="Proteomes" id="UP000076609">
    <property type="component" value="Unassembled WGS sequence"/>
</dbReference>
<organism evidence="5 6">
    <name type="scientific">Sphingomonas hankookensis</name>
    <dbReference type="NCBI Taxonomy" id="563996"/>
    <lineage>
        <taxon>Bacteria</taxon>
        <taxon>Pseudomonadati</taxon>
        <taxon>Pseudomonadota</taxon>
        <taxon>Alphaproteobacteria</taxon>
        <taxon>Sphingomonadales</taxon>
        <taxon>Sphingomonadaceae</taxon>
        <taxon>Sphingomonas</taxon>
    </lineage>
</organism>
<sequence length="140" mass="15425">MTQDGTFPIRGNPVETAWLKGDVFAADCPTRLLLDRIGDKWSVLVLLLLGEEPYRFNELKRRIAGVSQKMLSQTLRMLERDGLVTRHVVATKPVSVSYAITPLGGELIDALRALMTWSEARIGTVLSAQRAFDAREGAAG</sequence>
<keyword evidence="6" id="KW-1185">Reference proteome</keyword>
<feature type="domain" description="HTH hxlR-type" evidence="4">
    <location>
        <begin position="28"/>
        <end position="126"/>
    </location>
</feature>
<evidence type="ECO:0000313" key="6">
    <source>
        <dbReference type="Proteomes" id="UP000076609"/>
    </source>
</evidence>
<evidence type="ECO:0000256" key="3">
    <source>
        <dbReference type="ARBA" id="ARBA00023163"/>
    </source>
</evidence>
<name>A0ABR5YBY7_9SPHN</name>
<keyword evidence="3" id="KW-0804">Transcription</keyword>
<evidence type="ECO:0000256" key="2">
    <source>
        <dbReference type="ARBA" id="ARBA00023125"/>
    </source>
</evidence>
<evidence type="ECO:0000313" key="5">
    <source>
        <dbReference type="EMBL" id="KZE14046.1"/>
    </source>
</evidence>
<dbReference type="Gene3D" id="1.10.10.10">
    <property type="entry name" value="Winged helix-like DNA-binding domain superfamily/Winged helix DNA-binding domain"/>
    <property type="match status" value="1"/>
</dbReference>
<keyword evidence="2" id="KW-0238">DNA-binding</keyword>
<dbReference type="PROSITE" id="PS51118">
    <property type="entry name" value="HTH_HXLR"/>
    <property type="match status" value="1"/>
</dbReference>
<dbReference type="InterPro" id="IPR036388">
    <property type="entry name" value="WH-like_DNA-bd_sf"/>
</dbReference>
<dbReference type="InterPro" id="IPR036390">
    <property type="entry name" value="WH_DNA-bd_sf"/>
</dbReference>
<dbReference type="SUPFAM" id="SSF46785">
    <property type="entry name" value="Winged helix' DNA-binding domain"/>
    <property type="match status" value="1"/>
</dbReference>
<dbReference type="PANTHER" id="PTHR33204:SF37">
    <property type="entry name" value="HTH-TYPE TRANSCRIPTIONAL REGULATOR YODB"/>
    <property type="match status" value="1"/>
</dbReference>
<evidence type="ECO:0000259" key="4">
    <source>
        <dbReference type="PROSITE" id="PS51118"/>
    </source>
</evidence>
<dbReference type="EMBL" id="LQQO01000016">
    <property type="protein sequence ID" value="KZE14046.1"/>
    <property type="molecule type" value="Genomic_DNA"/>
</dbReference>
<reference evidence="6" key="1">
    <citation type="submission" date="2016-01" db="EMBL/GenBank/DDBJ databases">
        <title>Draft genome of Chromobacterium sp. F49.</title>
        <authorList>
            <person name="Hong K.W."/>
        </authorList>
    </citation>
    <scope>NUCLEOTIDE SEQUENCE [LARGE SCALE GENOMIC DNA]</scope>
    <source>
        <strain evidence="6">CN3</strain>
    </source>
</reference>
<protein>
    <submittedName>
        <fullName evidence="5">HxlR family transcriptional regulator</fullName>
    </submittedName>
</protein>
<accession>A0ABR5YBY7</accession>
<comment type="caution">
    <text evidence="5">The sequence shown here is derived from an EMBL/GenBank/DDBJ whole genome shotgun (WGS) entry which is preliminary data.</text>
</comment>
<proteinExistence type="predicted"/>
<dbReference type="PANTHER" id="PTHR33204">
    <property type="entry name" value="TRANSCRIPTIONAL REGULATOR, MARR FAMILY"/>
    <property type="match status" value="1"/>
</dbReference>
<keyword evidence="1" id="KW-0805">Transcription regulation</keyword>
<dbReference type="Pfam" id="PF01638">
    <property type="entry name" value="HxlR"/>
    <property type="match status" value="1"/>
</dbReference>